<evidence type="ECO:0000313" key="2">
    <source>
        <dbReference type="Proteomes" id="UP000306102"/>
    </source>
</evidence>
<gene>
    <name evidence="1" type="ORF">TEA_023407</name>
</gene>
<organism evidence="1 2">
    <name type="scientific">Camellia sinensis var. sinensis</name>
    <name type="common">China tea</name>
    <dbReference type="NCBI Taxonomy" id="542762"/>
    <lineage>
        <taxon>Eukaryota</taxon>
        <taxon>Viridiplantae</taxon>
        <taxon>Streptophyta</taxon>
        <taxon>Embryophyta</taxon>
        <taxon>Tracheophyta</taxon>
        <taxon>Spermatophyta</taxon>
        <taxon>Magnoliopsida</taxon>
        <taxon>eudicotyledons</taxon>
        <taxon>Gunneridae</taxon>
        <taxon>Pentapetalae</taxon>
        <taxon>asterids</taxon>
        <taxon>Ericales</taxon>
        <taxon>Theaceae</taxon>
        <taxon>Camellia</taxon>
    </lineage>
</organism>
<dbReference type="STRING" id="542762.A0A4S4DTW2"/>
<protein>
    <submittedName>
        <fullName evidence="1">Uncharacterized protein</fullName>
    </submittedName>
</protein>
<sequence length="356" mass="39441">MKTRSRARSSSNPFEIFEFSKAEEQVEIASKTMSQKFKIHHSDSSPVNKYKFLQCFAKEAKTKKKDFNNEILDVDACDDAVNEVISVSDARPNYLDPWCSFSGSNSYTARTLNHGVTSTGSRHLDSTLSRLLSDNGPVTINSDDDDGIELSSSTSACDLAENEDMALSGIDFGGCVYKYGSLWGCGHWLLMEDSMPYGPLEEQLLEHRFGGCFIGQKARDSVPRFMQKMLQPSKERPHNSKSMWKPKSFFVVRQSNGLVDYFEVGCEAKEALLHLDGGVDIVKQPFEVEGSILNRPNFEPDVCFYHPKQLVLNKVLKSGCGRRNGGGDAVAVAGCKGRSVTVAVTGTVNFFIFCTI</sequence>
<name>A0A4S4DTW2_CAMSN</name>
<dbReference type="Proteomes" id="UP000306102">
    <property type="component" value="Unassembled WGS sequence"/>
</dbReference>
<comment type="caution">
    <text evidence="1">The sequence shown here is derived from an EMBL/GenBank/DDBJ whole genome shotgun (WGS) entry which is preliminary data.</text>
</comment>
<accession>A0A4S4DTW2</accession>
<proteinExistence type="predicted"/>
<keyword evidence="2" id="KW-1185">Reference proteome</keyword>
<dbReference type="EMBL" id="SDRB02010405">
    <property type="protein sequence ID" value="THG06690.1"/>
    <property type="molecule type" value="Genomic_DNA"/>
</dbReference>
<reference evidence="1 2" key="1">
    <citation type="journal article" date="2018" name="Proc. Natl. Acad. Sci. U.S.A.">
        <title>Draft genome sequence of Camellia sinensis var. sinensis provides insights into the evolution of the tea genome and tea quality.</title>
        <authorList>
            <person name="Wei C."/>
            <person name="Yang H."/>
            <person name="Wang S."/>
            <person name="Zhao J."/>
            <person name="Liu C."/>
            <person name="Gao L."/>
            <person name="Xia E."/>
            <person name="Lu Y."/>
            <person name="Tai Y."/>
            <person name="She G."/>
            <person name="Sun J."/>
            <person name="Cao H."/>
            <person name="Tong W."/>
            <person name="Gao Q."/>
            <person name="Li Y."/>
            <person name="Deng W."/>
            <person name="Jiang X."/>
            <person name="Wang W."/>
            <person name="Chen Q."/>
            <person name="Zhang S."/>
            <person name="Li H."/>
            <person name="Wu J."/>
            <person name="Wang P."/>
            <person name="Li P."/>
            <person name="Shi C."/>
            <person name="Zheng F."/>
            <person name="Jian J."/>
            <person name="Huang B."/>
            <person name="Shan D."/>
            <person name="Shi M."/>
            <person name="Fang C."/>
            <person name="Yue Y."/>
            <person name="Li F."/>
            <person name="Li D."/>
            <person name="Wei S."/>
            <person name="Han B."/>
            <person name="Jiang C."/>
            <person name="Yin Y."/>
            <person name="Xia T."/>
            <person name="Zhang Z."/>
            <person name="Bennetzen J.L."/>
            <person name="Zhao S."/>
            <person name="Wan X."/>
        </authorList>
    </citation>
    <scope>NUCLEOTIDE SEQUENCE [LARGE SCALE GENOMIC DNA]</scope>
    <source>
        <strain evidence="2">cv. Shuchazao</strain>
        <tissue evidence="1">Leaf</tissue>
    </source>
</reference>
<evidence type="ECO:0000313" key="1">
    <source>
        <dbReference type="EMBL" id="THG06690.1"/>
    </source>
</evidence>
<dbReference type="AlphaFoldDB" id="A0A4S4DTW2"/>